<dbReference type="AlphaFoldDB" id="A0A940YCR6"/>
<name>A0A940YCR6_9BURK</name>
<dbReference type="EMBL" id="JAGQDD010000024">
    <property type="protein sequence ID" value="MBQ0933178.1"/>
    <property type="molecule type" value="Genomic_DNA"/>
</dbReference>
<organism evidence="3 4">
    <name type="scientific">Ideonella alba</name>
    <dbReference type="NCBI Taxonomy" id="2824118"/>
    <lineage>
        <taxon>Bacteria</taxon>
        <taxon>Pseudomonadati</taxon>
        <taxon>Pseudomonadota</taxon>
        <taxon>Betaproteobacteria</taxon>
        <taxon>Burkholderiales</taxon>
        <taxon>Sphaerotilaceae</taxon>
        <taxon>Ideonella</taxon>
    </lineage>
</organism>
<feature type="domain" description="HTH luxR-type" evidence="2">
    <location>
        <begin position="163"/>
        <end position="220"/>
    </location>
</feature>
<dbReference type="GO" id="GO:0003677">
    <property type="term" value="F:DNA binding"/>
    <property type="evidence" value="ECO:0007669"/>
    <property type="project" value="InterPro"/>
</dbReference>
<dbReference type="InterPro" id="IPR000792">
    <property type="entry name" value="Tscrpt_reg_LuxR_C"/>
</dbReference>
<accession>A0A940YCR6</accession>
<evidence type="ECO:0000256" key="1">
    <source>
        <dbReference type="SAM" id="MobiDB-lite"/>
    </source>
</evidence>
<sequence>MNTHTPFPEPARRPHASGAWHQPLPYSGPERRQASLTMARLLAQVLDEIDYGLVLLADARQVLHVNHAARAEVGEDHPLQLLGGELRARDAKDVAALFEAVNTAVTKGLRRMLSIGQGAQRISVSVVPLGGLAPGADSPAGALLVLGRRQVCGALSIHGYARAHGLSDHEERVLRQLCDGLTPTEIADRHGVKIATVRTQIACIRAKTDTPSIRELVQSVAMLPPMMSSLRGFPAVAEAVALLNVRVA</sequence>
<protein>
    <submittedName>
        <fullName evidence="3">Helix-turn-helix transcriptional regulator</fullName>
    </submittedName>
</protein>
<dbReference type="Gene3D" id="1.10.10.10">
    <property type="entry name" value="Winged helix-like DNA-binding domain superfamily/Winged helix DNA-binding domain"/>
    <property type="match status" value="1"/>
</dbReference>
<dbReference type="Pfam" id="PF00196">
    <property type="entry name" value="GerE"/>
    <property type="match status" value="1"/>
</dbReference>
<reference evidence="3 4" key="1">
    <citation type="submission" date="2021-04" db="EMBL/GenBank/DDBJ databases">
        <title>The genome sequence of Ideonella sp. 3Y2.</title>
        <authorList>
            <person name="Liu Y."/>
        </authorList>
    </citation>
    <scope>NUCLEOTIDE SEQUENCE [LARGE SCALE GENOMIC DNA]</scope>
    <source>
        <strain evidence="3 4">3Y2</strain>
    </source>
</reference>
<evidence type="ECO:0000313" key="4">
    <source>
        <dbReference type="Proteomes" id="UP000676246"/>
    </source>
</evidence>
<dbReference type="InterPro" id="IPR016032">
    <property type="entry name" value="Sig_transdc_resp-reg_C-effctor"/>
</dbReference>
<dbReference type="RefSeq" id="WP_210856845.1">
    <property type="nucleotide sequence ID" value="NZ_JAGQDD010000024.1"/>
</dbReference>
<evidence type="ECO:0000313" key="3">
    <source>
        <dbReference type="EMBL" id="MBQ0933178.1"/>
    </source>
</evidence>
<evidence type="ECO:0000259" key="2">
    <source>
        <dbReference type="SMART" id="SM00421"/>
    </source>
</evidence>
<dbReference type="SMART" id="SM00421">
    <property type="entry name" value="HTH_LUXR"/>
    <property type="match status" value="1"/>
</dbReference>
<dbReference type="SUPFAM" id="SSF46894">
    <property type="entry name" value="C-terminal effector domain of the bipartite response regulators"/>
    <property type="match status" value="1"/>
</dbReference>
<dbReference type="InterPro" id="IPR036388">
    <property type="entry name" value="WH-like_DNA-bd_sf"/>
</dbReference>
<comment type="caution">
    <text evidence="3">The sequence shown here is derived from an EMBL/GenBank/DDBJ whole genome shotgun (WGS) entry which is preliminary data.</text>
</comment>
<feature type="region of interest" description="Disordered" evidence="1">
    <location>
        <begin position="1"/>
        <end position="29"/>
    </location>
</feature>
<dbReference type="Proteomes" id="UP000676246">
    <property type="component" value="Unassembled WGS sequence"/>
</dbReference>
<proteinExistence type="predicted"/>
<dbReference type="GO" id="GO:0006355">
    <property type="term" value="P:regulation of DNA-templated transcription"/>
    <property type="evidence" value="ECO:0007669"/>
    <property type="project" value="InterPro"/>
</dbReference>
<gene>
    <name evidence="3" type="ORF">KAK03_22125</name>
</gene>
<keyword evidence="4" id="KW-1185">Reference proteome</keyword>
<dbReference type="CDD" id="cd06170">
    <property type="entry name" value="LuxR_C_like"/>
    <property type="match status" value="1"/>
</dbReference>